<feature type="transmembrane region" description="Helical" evidence="6">
    <location>
        <begin position="389"/>
        <end position="410"/>
    </location>
</feature>
<evidence type="ECO:0000256" key="2">
    <source>
        <dbReference type="ARBA" id="ARBA00022475"/>
    </source>
</evidence>
<dbReference type="SUPFAM" id="SSF56281">
    <property type="entry name" value="Metallo-hydrolase/oxidoreductase"/>
    <property type="match status" value="1"/>
</dbReference>
<sequence>MANTFTPPEAPSCLRFSRGPAACRETAAPRRASPYSPLLFRQVCLLAALAGMLACRFPGHGLLACALLALLTLSFADYRKIALFAAFFCFGFVFAFARMPAFPAAPAVPEWVRTAVTPEVPSGGGETDGPFETGLPLAGIVAENDALAGNRSRLLLENVRTPGQEAPLPGKLVLTWQNPPPDIAGAGPGQRLAATVRIREIRGFANPGVWETESYWRDRGAFFRAWSRDDGTRNGKTPPYVLEGEASALWRLRGALQEATLAALAGKNGNARDISQAGAVIPALLFGDRSYLAPETLDLVARSTLAHSLALSGMHLGFAAGIGYAAAYFLSFLFPSLFLRLPRQKAGLLCALPLCLCYLWIGGAPPSLLRAALMLLFWGALLWMNRPKVLIDGLLWAVALIVLVSPAALFDIRLQLSAVSVAGIGLAAPLLAALAGRPRGRAPGSAGSRLGSGLRRLVSVVLGMAAVSVAAQAAVLPLVLDAFPGTGLWFPLNLVWLPVLGMWVMPLAFAGLFMTALGLPAAASLLFSLAQGPCAGLLSLLGAMDAAGILVSPVALRPAFPAAAGYWLLLLLLPAVAPARAFSRRALLLLCLGLGLAAGPSLYPMLAGRRDSVQLTLIDVGQGQSVAVSWRSEGARGRLLLDGGGFASPFFDTGRQVVSPVLTDNKAPRLDWIVNSHPDTDHLQGLLFPMDAFMLGRVASGQNLGQDMGQDPESAAKPTLAVRRRDAILRRRGITPEVWQAGDVITLAPDLSLQVLHPAPDGQALSSNDSALVLRLVWRGKPLALICGDLERKGINALLQRKSPLEADVLVLPHHGSAGSFAPQLYDDVAPRLALAACGYANAWNFPARKVRDALAVRAIPLATTAANGQIAVTWDETLAMQTRFARE</sequence>
<feature type="transmembrane region" description="Helical" evidence="6">
    <location>
        <begin position="309"/>
        <end position="334"/>
    </location>
</feature>
<feature type="transmembrane region" description="Helical" evidence="6">
    <location>
        <begin position="346"/>
        <end position="361"/>
    </location>
</feature>
<dbReference type="Gene3D" id="3.60.15.10">
    <property type="entry name" value="Ribonuclease Z/Hydroxyacylglutathione hydrolase-like"/>
    <property type="match status" value="1"/>
</dbReference>
<keyword evidence="3 6" id="KW-0812">Transmembrane</keyword>
<accession>A0A212K1T8</accession>
<dbReference type="Pfam" id="PF13567">
    <property type="entry name" value="DUF4131"/>
    <property type="match status" value="1"/>
</dbReference>
<dbReference type="PANTHER" id="PTHR30619">
    <property type="entry name" value="DNA INTERNALIZATION/COMPETENCE PROTEIN COMEC/REC2"/>
    <property type="match status" value="1"/>
</dbReference>
<dbReference type="EMBL" id="FLUQ01000002">
    <property type="protein sequence ID" value="SBW05602.1"/>
    <property type="molecule type" value="Genomic_DNA"/>
</dbReference>
<evidence type="ECO:0000256" key="3">
    <source>
        <dbReference type="ARBA" id="ARBA00022692"/>
    </source>
</evidence>
<evidence type="ECO:0000256" key="5">
    <source>
        <dbReference type="ARBA" id="ARBA00023136"/>
    </source>
</evidence>
<feature type="transmembrane region" description="Helical" evidence="6">
    <location>
        <begin position="367"/>
        <end position="384"/>
    </location>
</feature>
<dbReference type="InterPro" id="IPR036866">
    <property type="entry name" value="RibonucZ/Hydroxyglut_hydro"/>
</dbReference>
<dbReference type="InterPro" id="IPR025405">
    <property type="entry name" value="DUF4131"/>
</dbReference>
<dbReference type="PANTHER" id="PTHR30619:SF1">
    <property type="entry name" value="RECOMBINATION PROTEIN 2"/>
    <property type="match status" value="1"/>
</dbReference>
<keyword evidence="2" id="KW-1003">Cell membrane</keyword>
<evidence type="ECO:0000256" key="4">
    <source>
        <dbReference type="ARBA" id="ARBA00022989"/>
    </source>
</evidence>
<feature type="transmembrane region" description="Helical" evidence="6">
    <location>
        <begin position="586"/>
        <end position="606"/>
    </location>
</feature>
<feature type="transmembrane region" description="Helical" evidence="6">
    <location>
        <begin position="457"/>
        <end position="480"/>
    </location>
</feature>
<comment type="subcellular location">
    <subcellularLocation>
        <location evidence="1">Cell membrane</location>
        <topology evidence="1">Multi-pass membrane protein</topology>
    </subcellularLocation>
</comment>
<feature type="transmembrane region" description="Helical" evidence="6">
    <location>
        <begin position="500"/>
        <end position="527"/>
    </location>
</feature>
<reference evidence="9" key="1">
    <citation type="submission" date="2016-04" db="EMBL/GenBank/DDBJ databases">
        <authorList>
            <person name="Evans L.H."/>
            <person name="Alamgir A."/>
            <person name="Owens N."/>
            <person name="Weber N.D."/>
            <person name="Virtaneva K."/>
            <person name="Barbian K."/>
            <person name="Babar A."/>
            <person name="Rosenke K."/>
        </authorList>
    </citation>
    <scope>NUCLEOTIDE SEQUENCE</scope>
    <source>
        <strain evidence="9">86</strain>
    </source>
</reference>
<evidence type="ECO:0000259" key="8">
    <source>
        <dbReference type="Pfam" id="PF13567"/>
    </source>
</evidence>
<keyword evidence="4 6" id="KW-1133">Transmembrane helix</keyword>
<proteinExistence type="predicted"/>
<feature type="transmembrane region" description="Helical" evidence="6">
    <location>
        <begin position="562"/>
        <end position="579"/>
    </location>
</feature>
<protein>
    <submittedName>
        <fullName evidence="9">ComEC/Rec2-related domain protein</fullName>
    </submittedName>
</protein>
<feature type="transmembrane region" description="Helical" evidence="6">
    <location>
        <begin position="416"/>
        <end position="436"/>
    </location>
</feature>
<dbReference type="AlphaFoldDB" id="A0A212K1T8"/>
<dbReference type="NCBIfam" id="TIGR00360">
    <property type="entry name" value="ComEC_N-term"/>
    <property type="match status" value="1"/>
</dbReference>
<feature type="domain" description="DUF4131" evidence="8">
    <location>
        <begin position="63"/>
        <end position="229"/>
    </location>
</feature>
<name>A0A212K1T8_9DELT</name>
<feature type="transmembrane region" description="Helical" evidence="6">
    <location>
        <begin position="534"/>
        <end position="556"/>
    </location>
</feature>
<dbReference type="InterPro" id="IPR004477">
    <property type="entry name" value="ComEC_N"/>
</dbReference>
<evidence type="ECO:0000313" key="9">
    <source>
        <dbReference type="EMBL" id="SBW05602.1"/>
    </source>
</evidence>
<dbReference type="Pfam" id="PF03772">
    <property type="entry name" value="Competence"/>
    <property type="match status" value="1"/>
</dbReference>
<organism evidence="9">
    <name type="scientific">uncultured delta proteobacterium</name>
    <dbReference type="NCBI Taxonomy" id="34034"/>
    <lineage>
        <taxon>Bacteria</taxon>
        <taxon>Deltaproteobacteria</taxon>
        <taxon>environmental samples</taxon>
    </lineage>
</organism>
<feature type="transmembrane region" description="Helical" evidence="6">
    <location>
        <begin position="60"/>
        <end position="76"/>
    </location>
</feature>
<keyword evidence="5 6" id="KW-0472">Membrane</keyword>
<evidence type="ECO:0000256" key="6">
    <source>
        <dbReference type="SAM" id="Phobius"/>
    </source>
</evidence>
<dbReference type="GO" id="GO:0005886">
    <property type="term" value="C:plasma membrane"/>
    <property type="evidence" value="ECO:0007669"/>
    <property type="project" value="UniProtKB-SubCell"/>
</dbReference>
<feature type="transmembrane region" description="Helical" evidence="6">
    <location>
        <begin position="81"/>
        <end position="99"/>
    </location>
</feature>
<feature type="domain" description="ComEC/Rec2-related protein" evidence="7">
    <location>
        <begin position="284"/>
        <end position="573"/>
    </location>
</feature>
<gene>
    <name evidence="9" type="ORF">KL86DPRO_20516</name>
</gene>
<dbReference type="InterPro" id="IPR052159">
    <property type="entry name" value="Competence_DNA_uptake"/>
</dbReference>
<evidence type="ECO:0000259" key="7">
    <source>
        <dbReference type="Pfam" id="PF03772"/>
    </source>
</evidence>
<evidence type="ECO:0000256" key="1">
    <source>
        <dbReference type="ARBA" id="ARBA00004651"/>
    </source>
</evidence>